<dbReference type="InterPro" id="IPR013730">
    <property type="entry name" value="Fyv7/TAP26"/>
</dbReference>
<reference evidence="4" key="1">
    <citation type="submission" date="2022-10" db="EMBL/GenBank/DDBJ databases">
        <title>Encephalitozoon hellem ATCC 50604 Complete Genome.</title>
        <authorList>
            <person name="Mascarenhas dos Santos A.C."/>
            <person name="Julian A.T."/>
            <person name="Pombert J.-F."/>
        </authorList>
    </citation>
    <scope>NUCLEOTIDE SEQUENCE</scope>
    <source>
        <strain evidence="4">ATCC 50604</strain>
    </source>
</reference>
<evidence type="ECO:0000313" key="4">
    <source>
        <dbReference type="EMBL" id="UTX43634.1"/>
    </source>
</evidence>
<dbReference type="Proteomes" id="UP001059546">
    <property type="component" value="Chromosome VII"/>
</dbReference>
<feature type="compositionally biased region" description="Basic and acidic residues" evidence="3">
    <location>
        <begin position="11"/>
        <end position="34"/>
    </location>
</feature>
<sequence length="77" mass="9269">MGSGLKLMKAGNKEEKIKRIQDRRSGKSEEEIERIRSHRSARIKLYMQRTRRNQPVTRNRISLLLKRIEEFQGRNFN</sequence>
<reference evidence="5 7" key="2">
    <citation type="submission" date="2023-02" db="EMBL/GenBank/DDBJ databases">
        <title>Encephalitozoon hellem ATCC 50451 complete genome.</title>
        <authorList>
            <person name="Mascarenhas dos Santos A.C."/>
            <person name="Julian A.T."/>
            <person name="Pombert J.-F."/>
        </authorList>
    </citation>
    <scope>NUCLEOTIDE SEQUENCE [LARGE SCALE GENOMIC DNA]</scope>
    <source>
        <strain evidence="5 7">ATCC 50451</strain>
    </source>
</reference>
<dbReference type="EMBL" id="CP075153">
    <property type="protein sequence ID" value="UTX43634.1"/>
    <property type="molecule type" value="Genomic_DNA"/>
</dbReference>
<evidence type="ECO:0000256" key="1">
    <source>
        <dbReference type="ARBA" id="ARBA00006800"/>
    </source>
</evidence>
<feature type="region of interest" description="Disordered" evidence="3">
    <location>
        <begin position="1"/>
        <end position="34"/>
    </location>
</feature>
<evidence type="ECO:0000313" key="7">
    <source>
        <dbReference type="Proteomes" id="UP001217963"/>
    </source>
</evidence>
<gene>
    <name evidence="4" type="ORF">GPU96_07g13980</name>
    <name evidence="5" type="ORF">PFJ87_07g01910</name>
</gene>
<dbReference type="OrthoDB" id="2195706at2759"/>
<evidence type="ECO:0000256" key="2">
    <source>
        <dbReference type="ARBA" id="ARBA00018780"/>
    </source>
</evidence>
<dbReference type="AlphaFoldDB" id="A0A9Q9C3T1"/>
<evidence type="ECO:0000313" key="5">
    <source>
        <dbReference type="EMBL" id="WEL39109.1"/>
    </source>
</evidence>
<proteinExistence type="inferred from homology"/>
<comment type="similarity">
    <text evidence="1">Belongs to the FYV7 family.</text>
</comment>
<protein>
    <recommendedName>
        <fullName evidence="2">rRNA-processing protein FYV7</fullName>
    </recommendedName>
</protein>
<dbReference type="Pfam" id="PF08524">
    <property type="entry name" value="rRNA_processing"/>
    <property type="match status" value="1"/>
</dbReference>
<accession>A0A9Q9C3T1</accession>
<dbReference type="EMBL" id="CP119068">
    <property type="protein sequence ID" value="WEL39109.1"/>
    <property type="molecule type" value="Genomic_DNA"/>
</dbReference>
<organism evidence="4 6">
    <name type="scientific">Encephalitozoon hellem</name>
    <name type="common">Microsporidian parasite</name>
    <dbReference type="NCBI Taxonomy" id="27973"/>
    <lineage>
        <taxon>Eukaryota</taxon>
        <taxon>Fungi</taxon>
        <taxon>Fungi incertae sedis</taxon>
        <taxon>Microsporidia</taxon>
        <taxon>Unikaryonidae</taxon>
        <taxon>Encephalitozoon</taxon>
    </lineage>
</organism>
<evidence type="ECO:0000256" key="3">
    <source>
        <dbReference type="SAM" id="MobiDB-lite"/>
    </source>
</evidence>
<name>A0A9Q9C3T1_ENCHE</name>
<keyword evidence="7" id="KW-1185">Reference proteome</keyword>
<evidence type="ECO:0000313" key="6">
    <source>
        <dbReference type="Proteomes" id="UP001059546"/>
    </source>
</evidence>
<dbReference type="Proteomes" id="UP001217963">
    <property type="component" value="Chromosome VII"/>
</dbReference>